<organism evidence="2 3">
    <name type="scientific">Pseudooceanicola marinus</name>
    <dbReference type="NCBI Taxonomy" id="396013"/>
    <lineage>
        <taxon>Bacteria</taxon>
        <taxon>Pseudomonadati</taxon>
        <taxon>Pseudomonadota</taxon>
        <taxon>Alphaproteobacteria</taxon>
        <taxon>Rhodobacterales</taxon>
        <taxon>Paracoccaceae</taxon>
        <taxon>Pseudooceanicola</taxon>
    </lineage>
</organism>
<dbReference type="RefSeq" id="WP_157792207.1">
    <property type="nucleotide sequence ID" value="NZ_FWFN01000004.1"/>
</dbReference>
<gene>
    <name evidence="2" type="ORF">PSM7751_02416</name>
</gene>
<evidence type="ECO:0000313" key="2">
    <source>
        <dbReference type="EMBL" id="SLN49855.1"/>
    </source>
</evidence>
<dbReference type="AlphaFoldDB" id="A0A1X6ZF45"/>
<accession>A0A1X6ZF45</accession>
<keyword evidence="3" id="KW-1185">Reference proteome</keyword>
<sequence length="58" mass="6250">MSPPDTNVETESRKHKVPIWGILLAVIFGLLMILAIVTTAFERSDEEAAGEAAVEGQP</sequence>
<proteinExistence type="predicted"/>
<keyword evidence="1" id="KW-0812">Transmembrane</keyword>
<dbReference type="EMBL" id="FWFN01000004">
    <property type="protein sequence ID" value="SLN49855.1"/>
    <property type="molecule type" value="Genomic_DNA"/>
</dbReference>
<evidence type="ECO:0000313" key="3">
    <source>
        <dbReference type="Proteomes" id="UP000193963"/>
    </source>
</evidence>
<dbReference type="Gene3D" id="1.20.5.930">
    <property type="entry name" value="Bicelle-embedded integrin alpha(iib) transmembrane segment"/>
    <property type="match status" value="1"/>
</dbReference>
<evidence type="ECO:0000256" key="1">
    <source>
        <dbReference type="SAM" id="Phobius"/>
    </source>
</evidence>
<dbReference type="OrthoDB" id="7779177at2"/>
<feature type="transmembrane region" description="Helical" evidence="1">
    <location>
        <begin position="20"/>
        <end position="41"/>
    </location>
</feature>
<protein>
    <submittedName>
        <fullName evidence="2">Uncharacterized protein</fullName>
    </submittedName>
</protein>
<keyword evidence="1" id="KW-0472">Membrane</keyword>
<name>A0A1X6ZF45_9RHOB</name>
<dbReference type="Proteomes" id="UP000193963">
    <property type="component" value="Unassembled WGS sequence"/>
</dbReference>
<keyword evidence="1" id="KW-1133">Transmembrane helix</keyword>
<reference evidence="2 3" key="1">
    <citation type="submission" date="2017-03" db="EMBL/GenBank/DDBJ databases">
        <authorList>
            <person name="Afonso C.L."/>
            <person name="Miller P.J."/>
            <person name="Scott M.A."/>
            <person name="Spackman E."/>
            <person name="Goraichik I."/>
            <person name="Dimitrov K.M."/>
            <person name="Suarez D.L."/>
            <person name="Swayne D.E."/>
        </authorList>
    </citation>
    <scope>NUCLEOTIDE SEQUENCE [LARGE SCALE GENOMIC DNA]</scope>
    <source>
        <strain evidence="2 3">CECT 7751</strain>
    </source>
</reference>